<comment type="caution">
    <text evidence="1">The sequence shown here is derived from an EMBL/GenBank/DDBJ whole genome shotgun (WGS) entry which is preliminary data.</text>
</comment>
<dbReference type="EMBL" id="LFMY01000022">
    <property type="protein sequence ID" value="OKL55396.1"/>
    <property type="molecule type" value="Genomic_DNA"/>
</dbReference>
<dbReference type="RefSeq" id="XP_020115517.1">
    <property type="nucleotide sequence ID" value="XM_020265357.1"/>
</dbReference>
<dbReference type="OrthoDB" id="9986861at2759"/>
<evidence type="ECO:0008006" key="3">
    <source>
        <dbReference type="Google" id="ProtNLM"/>
    </source>
</evidence>
<organism evidence="1 2">
    <name type="scientific">Talaromyces atroroseus</name>
    <dbReference type="NCBI Taxonomy" id="1441469"/>
    <lineage>
        <taxon>Eukaryota</taxon>
        <taxon>Fungi</taxon>
        <taxon>Dikarya</taxon>
        <taxon>Ascomycota</taxon>
        <taxon>Pezizomycotina</taxon>
        <taxon>Eurotiomycetes</taxon>
        <taxon>Eurotiomycetidae</taxon>
        <taxon>Eurotiales</taxon>
        <taxon>Trichocomaceae</taxon>
        <taxon>Talaromyces</taxon>
        <taxon>Talaromyces sect. Trachyspermi</taxon>
    </lineage>
</organism>
<gene>
    <name evidence="1" type="ORF">UA08_09339</name>
</gene>
<dbReference type="Proteomes" id="UP000214365">
    <property type="component" value="Unassembled WGS sequence"/>
</dbReference>
<protein>
    <recommendedName>
        <fullName evidence="3">NADPH-dependent FMN reductase-like domain-containing protein</fullName>
    </recommendedName>
</protein>
<dbReference type="GeneID" id="31009095"/>
<sequence length="135" mass="15115">MSSIVRNSGNAARKSILILSASQYLSGRPISEVVKADWVKDKARDIADKFDNVGFTVDPTNVPETLECLQKTIQGNAWDGVIFGWCTRGRVEFTVLFEKMVSVVFRQASVQPELKIMFCEGPQDLVQTTRRNFAV</sequence>
<name>A0A1Q5Q6B4_TALAT</name>
<evidence type="ECO:0000313" key="2">
    <source>
        <dbReference type="Proteomes" id="UP000214365"/>
    </source>
</evidence>
<keyword evidence="2" id="KW-1185">Reference proteome</keyword>
<accession>A0A1Q5Q6B4</accession>
<reference evidence="1 2" key="1">
    <citation type="submission" date="2015-06" db="EMBL/GenBank/DDBJ databases">
        <title>Talaromyces atroroseus IBT 11181 draft genome.</title>
        <authorList>
            <person name="Rasmussen K.B."/>
            <person name="Rasmussen S."/>
            <person name="Petersen B."/>
            <person name="Sicheritz-Ponten T."/>
            <person name="Mortensen U.H."/>
            <person name="Thrane U."/>
        </authorList>
    </citation>
    <scope>NUCLEOTIDE SEQUENCE [LARGE SCALE GENOMIC DNA]</scope>
    <source>
        <strain evidence="1 2">IBT 11181</strain>
    </source>
</reference>
<evidence type="ECO:0000313" key="1">
    <source>
        <dbReference type="EMBL" id="OKL55396.1"/>
    </source>
</evidence>
<dbReference type="AlphaFoldDB" id="A0A1Q5Q6B4"/>
<proteinExistence type="predicted"/>